<dbReference type="Proteomes" id="UP000887577">
    <property type="component" value="Unplaced"/>
</dbReference>
<organism evidence="1 2">
    <name type="scientific">Panagrolaimus superbus</name>
    <dbReference type="NCBI Taxonomy" id="310955"/>
    <lineage>
        <taxon>Eukaryota</taxon>
        <taxon>Metazoa</taxon>
        <taxon>Ecdysozoa</taxon>
        <taxon>Nematoda</taxon>
        <taxon>Chromadorea</taxon>
        <taxon>Rhabditida</taxon>
        <taxon>Tylenchina</taxon>
        <taxon>Panagrolaimomorpha</taxon>
        <taxon>Panagrolaimoidea</taxon>
        <taxon>Panagrolaimidae</taxon>
        <taxon>Panagrolaimus</taxon>
    </lineage>
</organism>
<accession>A0A914YBR8</accession>
<proteinExistence type="predicted"/>
<protein>
    <submittedName>
        <fullName evidence="2">Uncharacterized protein</fullName>
    </submittedName>
</protein>
<name>A0A914YBR8_9BILA</name>
<evidence type="ECO:0000313" key="1">
    <source>
        <dbReference type="Proteomes" id="UP000887577"/>
    </source>
</evidence>
<keyword evidence="1" id="KW-1185">Reference proteome</keyword>
<dbReference type="WBParaSite" id="PSU_v2.g16205.t1">
    <property type="protein sequence ID" value="PSU_v2.g16205.t1"/>
    <property type="gene ID" value="PSU_v2.g16205"/>
</dbReference>
<evidence type="ECO:0000313" key="2">
    <source>
        <dbReference type="WBParaSite" id="PSU_v2.g16205.t1"/>
    </source>
</evidence>
<reference evidence="2" key="1">
    <citation type="submission" date="2022-11" db="UniProtKB">
        <authorList>
            <consortium name="WormBaseParasite"/>
        </authorList>
    </citation>
    <scope>IDENTIFICATION</scope>
</reference>
<dbReference type="AlphaFoldDB" id="A0A914YBR8"/>
<sequence length="111" mass="11604">MCNVAKHAGGRFATGAAIIRAVRANKDGVDKATQQGQFPAHLGMDGIERGHGKQTTRQTGLVGGNDHLPAVFGQRAKASRLPGMASHSCGLFKGIAVMVDDTVPINDGKFH</sequence>